<evidence type="ECO:0000256" key="4">
    <source>
        <dbReference type="SAM" id="MobiDB-lite"/>
    </source>
</evidence>
<sequence length="647" mass="71081">MTEPTLADLEPGKVSYHQSSLPLWSVFDGPDPALSFIAACHSRDPHCEDLKALLAEPQTVKLALEEQQVVCHVERPPTKHSNVRDVAVRPITNLQRAVNMAAKFNCPESIRLLLNFAAQTCNVELRDLVDRTIIVAVIESGQAQTFNPLVTAYPPALSLNLGDRGLPLDFALDQNHLNIVTVLLEHGVDIRSTTKPFRRSRWSDSRLFLGVDVYGTQLSELLIEQGFPVAGSGALHHAAEGGRTVAMQFLIERGAGLDDDMPANGIQGNENERKLLASWTPMHAAASKRQLDAMALLRSSGARDDILDAQSRTPQDVLNQSERTLDDLKSLPSIYASTRGMWEVLLGDDLALSMTEAALAEDVKSLQELLADPKTIALALKEQHTIYSRDGPRADKPMPEGWSHVSAMPYTNLSRILTLAAINGKAEAVTLLLSFAKKKCKLKLSSLVDRMFIVPIARARQTAVFDAVVAAYPETVRLNLGHWGYMLDLVVNFRNWDMVATVLEHGVDPHGLTKNRRPRGSYPSSWLCWAAGARGTRLMEVLVSKQSLPVKESGALHRCSEIGALDTMQFLLDHGADVDEILSEEGITSQKKALHASWTPLHFAASRGQVEAMELLRSKGAKEDVRDLDGRTAAESLELHEQAGKDE</sequence>
<keyword evidence="2 3" id="KW-0040">ANK repeat</keyword>
<protein>
    <submittedName>
        <fullName evidence="5">Uncharacterized protein</fullName>
    </submittedName>
</protein>
<dbReference type="AlphaFoldDB" id="A0A1V8T6E2"/>
<evidence type="ECO:0000256" key="3">
    <source>
        <dbReference type="PROSITE-ProRule" id="PRU00023"/>
    </source>
</evidence>
<feature type="repeat" description="ANK" evidence="3">
    <location>
        <begin position="163"/>
        <end position="195"/>
    </location>
</feature>
<accession>A0A1V8T6E2</accession>
<feature type="repeat" description="ANK" evidence="3">
    <location>
        <begin position="277"/>
        <end position="309"/>
    </location>
</feature>
<feature type="region of interest" description="Disordered" evidence="4">
    <location>
        <begin position="621"/>
        <end position="647"/>
    </location>
</feature>
<proteinExistence type="predicted"/>
<name>A0A1V8T6E2_9PEZI</name>
<feature type="repeat" description="ANK" evidence="3">
    <location>
        <begin position="596"/>
        <end position="628"/>
    </location>
</feature>
<dbReference type="PROSITE" id="PS50297">
    <property type="entry name" value="ANK_REP_REGION"/>
    <property type="match status" value="2"/>
</dbReference>
<dbReference type="InterPro" id="IPR036770">
    <property type="entry name" value="Ankyrin_rpt-contain_sf"/>
</dbReference>
<dbReference type="SMART" id="SM00248">
    <property type="entry name" value="ANK"/>
    <property type="match status" value="7"/>
</dbReference>
<organism evidence="5 6">
    <name type="scientific">Cryoendolithus antarcticus</name>
    <dbReference type="NCBI Taxonomy" id="1507870"/>
    <lineage>
        <taxon>Eukaryota</taxon>
        <taxon>Fungi</taxon>
        <taxon>Dikarya</taxon>
        <taxon>Ascomycota</taxon>
        <taxon>Pezizomycotina</taxon>
        <taxon>Dothideomycetes</taxon>
        <taxon>Dothideomycetidae</taxon>
        <taxon>Cladosporiales</taxon>
        <taxon>Cladosporiaceae</taxon>
        <taxon>Cryoendolithus</taxon>
    </lineage>
</organism>
<reference evidence="6" key="1">
    <citation type="submission" date="2017-03" db="EMBL/GenBank/DDBJ databases">
        <title>Genomes of endolithic fungi from Antarctica.</title>
        <authorList>
            <person name="Coleine C."/>
            <person name="Masonjones S."/>
            <person name="Stajich J.E."/>
        </authorList>
    </citation>
    <scope>NUCLEOTIDE SEQUENCE [LARGE SCALE GENOMIC DNA]</scope>
    <source>
        <strain evidence="6">CCFEE 5527</strain>
    </source>
</reference>
<gene>
    <name evidence="5" type="ORF">B0A48_07486</name>
</gene>
<dbReference type="PROSITE" id="PS50088">
    <property type="entry name" value="ANK_REPEAT"/>
    <property type="match status" value="4"/>
</dbReference>
<comment type="caution">
    <text evidence="5">The sequence shown here is derived from an EMBL/GenBank/DDBJ whole genome shotgun (WGS) entry which is preliminary data.</text>
</comment>
<dbReference type="OrthoDB" id="5369447at2759"/>
<dbReference type="Gene3D" id="1.25.40.20">
    <property type="entry name" value="Ankyrin repeat-containing domain"/>
    <property type="match status" value="2"/>
</dbReference>
<dbReference type="InterPro" id="IPR002110">
    <property type="entry name" value="Ankyrin_rpt"/>
</dbReference>
<dbReference type="SUPFAM" id="SSF48403">
    <property type="entry name" value="Ankyrin repeat"/>
    <property type="match status" value="2"/>
</dbReference>
<evidence type="ECO:0000256" key="2">
    <source>
        <dbReference type="ARBA" id="ARBA00023043"/>
    </source>
</evidence>
<dbReference type="Proteomes" id="UP000192596">
    <property type="component" value="Unassembled WGS sequence"/>
</dbReference>
<dbReference type="Pfam" id="PF13637">
    <property type="entry name" value="Ank_4"/>
    <property type="match status" value="1"/>
</dbReference>
<feature type="repeat" description="ANK" evidence="3">
    <location>
        <begin position="230"/>
        <end position="258"/>
    </location>
</feature>
<evidence type="ECO:0000256" key="1">
    <source>
        <dbReference type="ARBA" id="ARBA00022737"/>
    </source>
</evidence>
<dbReference type="STRING" id="1507870.A0A1V8T6E2"/>
<dbReference type="PANTHER" id="PTHR24198">
    <property type="entry name" value="ANKYRIN REPEAT AND PROTEIN KINASE DOMAIN-CONTAINING PROTEIN"/>
    <property type="match status" value="1"/>
</dbReference>
<dbReference type="PANTHER" id="PTHR24198:SF165">
    <property type="entry name" value="ANKYRIN REPEAT-CONTAINING PROTEIN-RELATED"/>
    <property type="match status" value="1"/>
</dbReference>
<dbReference type="InParanoid" id="A0A1V8T6E2"/>
<evidence type="ECO:0000313" key="6">
    <source>
        <dbReference type="Proteomes" id="UP000192596"/>
    </source>
</evidence>
<evidence type="ECO:0000313" key="5">
    <source>
        <dbReference type="EMBL" id="OQO06920.1"/>
    </source>
</evidence>
<keyword evidence="1" id="KW-0677">Repeat</keyword>
<dbReference type="EMBL" id="NAJO01000015">
    <property type="protein sequence ID" value="OQO06920.1"/>
    <property type="molecule type" value="Genomic_DNA"/>
</dbReference>
<keyword evidence="6" id="KW-1185">Reference proteome</keyword>